<dbReference type="RefSeq" id="WP_066408106.1">
    <property type="nucleotide sequence ID" value="NZ_CP011390.1"/>
</dbReference>
<dbReference type="PATRIC" id="fig|1492898.3.peg.4926"/>
<evidence type="ECO:0000313" key="1">
    <source>
        <dbReference type="EMBL" id="ANE52872.1"/>
    </source>
</evidence>
<accession>A0A172U0X5</accession>
<organism evidence="1 2">
    <name type="scientific">Flavisolibacter tropicus</name>
    <dbReference type="NCBI Taxonomy" id="1492898"/>
    <lineage>
        <taxon>Bacteria</taxon>
        <taxon>Pseudomonadati</taxon>
        <taxon>Bacteroidota</taxon>
        <taxon>Chitinophagia</taxon>
        <taxon>Chitinophagales</taxon>
        <taxon>Chitinophagaceae</taxon>
        <taxon>Flavisolibacter</taxon>
    </lineage>
</organism>
<reference evidence="1 2" key="2">
    <citation type="journal article" date="2016" name="Int. J. Syst. Evol. Microbiol.">
        <title>Flavisolibacter tropicus sp. nov., isolated from tropical soil.</title>
        <authorList>
            <person name="Lee J.J."/>
            <person name="Kang M.S."/>
            <person name="Kim G.S."/>
            <person name="Lee C.S."/>
            <person name="Lim S."/>
            <person name="Lee J."/>
            <person name="Roh S.H."/>
            <person name="Kang H."/>
            <person name="Ha J.M."/>
            <person name="Bae S."/>
            <person name="Jung H.Y."/>
            <person name="Kim M.K."/>
        </authorList>
    </citation>
    <scope>NUCLEOTIDE SEQUENCE [LARGE SCALE GENOMIC DNA]</scope>
    <source>
        <strain evidence="1 2">LCS9</strain>
    </source>
</reference>
<dbReference type="OrthoDB" id="108192at2"/>
<keyword evidence="2" id="KW-1185">Reference proteome</keyword>
<name>A0A172U0X5_9BACT</name>
<dbReference type="KEGG" id="fla:SY85_22710"/>
<dbReference type="EMBL" id="CP011390">
    <property type="protein sequence ID" value="ANE52872.1"/>
    <property type="molecule type" value="Genomic_DNA"/>
</dbReference>
<proteinExistence type="predicted"/>
<dbReference type="SUPFAM" id="SSF56059">
    <property type="entry name" value="Glutathione synthetase ATP-binding domain-like"/>
    <property type="match status" value="1"/>
</dbReference>
<protein>
    <recommendedName>
        <fullName evidence="3">Glutathionylspermidine synthase pre-ATP-grasp-like domain-containing protein</fullName>
    </recommendedName>
</protein>
<sequence length="398" mass="46723">MVPALRKQYNEHFTKEKYDAFIKDLSNIFPDQLEFRIAETPIYIPTSFTQKMLNACESIIDVITTPAYQKQSERAIPDHLKVPNEDAHPHFIAFDFGICQNEKGELEPQLIEMQGFPTLFTWQVLLPEMHEKHFGKPDNYSIYLNEFNRESYTDLLRKIIVAEAKPENVILLEIFPEQQKTRVDFFATEQFLGIKTVCLTKLIQEGKDLFYMRDGQKTKVERIYNRLIFDDLFQQPKEVQEKGRIFQQELNVTWVPHPNWFYRLSKYTLPFIDHPYVPETKFLNTVTTLPADLENYVVKPLFSFAGQGVIIDVTKEQMEQIPDPENWILQRKVQYANVIETPDEPAKAEIRLFYFWEPGAPRPIATCNLARLSKGKMVGVRYNKDKEWVGGTFSLFEQ</sequence>
<dbReference type="Proteomes" id="UP000077177">
    <property type="component" value="Chromosome"/>
</dbReference>
<dbReference type="STRING" id="1492898.SY85_22710"/>
<reference evidence="2" key="1">
    <citation type="submission" date="2015-01" db="EMBL/GenBank/DDBJ databases">
        <title>Flavisolibacter sp./LCS9/ whole genome sequencing.</title>
        <authorList>
            <person name="Kim M.K."/>
            <person name="Srinivasan S."/>
            <person name="Lee J.-J."/>
        </authorList>
    </citation>
    <scope>NUCLEOTIDE SEQUENCE [LARGE SCALE GENOMIC DNA]</scope>
    <source>
        <strain evidence="2">LCS9</strain>
    </source>
</reference>
<evidence type="ECO:0000313" key="2">
    <source>
        <dbReference type="Proteomes" id="UP000077177"/>
    </source>
</evidence>
<dbReference type="AlphaFoldDB" id="A0A172U0X5"/>
<gene>
    <name evidence="1" type="ORF">SY85_22710</name>
</gene>
<evidence type="ECO:0008006" key="3">
    <source>
        <dbReference type="Google" id="ProtNLM"/>
    </source>
</evidence>